<feature type="region of interest" description="Disordered" evidence="1">
    <location>
        <begin position="1"/>
        <end position="20"/>
    </location>
</feature>
<dbReference type="Gramene" id="mRNA:HanXRQr2_Chr11g0495421">
    <property type="protein sequence ID" value="CDS:HanXRQr2_Chr11g0495421.1"/>
    <property type="gene ID" value="HanXRQr2_Chr11g0495421"/>
</dbReference>
<accession>A0A9K3HQ16</accession>
<reference evidence="2" key="1">
    <citation type="journal article" date="2017" name="Nature">
        <title>The sunflower genome provides insights into oil metabolism, flowering and Asterid evolution.</title>
        <authorList>
            <person name="Badouin H."/>
            <person name="Gouzy J."/>
            <person name="Grassa C.J."/>
            <person name="Murat F."/>
            <person name="Staton S.E."/>
            <person name="Cottret L."/>
            <person name="Lelandais-Briere C."/>
            <person name="Owens G.L."/>
            <person name="Carrere S."/>
            <person name="Mayjonade B."/>
            <person name="Legrand L."/>
            <person name="Gill N."/>
            <person name="Kane N.C."/>
            <person name="Bowers J.E."/>
            <person name="Hubner S."/>
            <person name="Bellec A."/>
            <person name="Berard A."/>
            <person name="Berges H."/>
            <person name="Blanchet N."/>
            <person name="Boniface M.C."/>
            <person name="Brunel D."/>
            <person name="Catrice O."/>
            <person name="Chaidir N."/>
            <person name="Claudel C."/>
            <person name="Donnadieu C."/>
            <person name="Faraut T."/>
            <person name="Fievet G."/>
            <person name="Helmstetter N."/>
            <person name="King M."/>
            <person name="Knapp S.J."/>
            <person name="Lai Z."/>
            <person name="Le Paslier M.C."/>
            <person name="Lippi Y."/>
            <person name="Lorenzon L."/>
            <person name="Mandel J.R."/>
            <person name="Marage G."/>
            <person name="Marchand G."/>
            <person name="Marquand E."/>
            <person name="Bret-Mestries E."/>
            <person name="Morien E."/>
            <person name="Nambeesan S."/>
            <person name="Nguyen T."/>
            <person name="Pegot-Espagnet P."/>
            <person name="Pouilly N."/>
            <person name="Raftis F."/>
            <person name="Sallet E."/>
            <person name="Schiex T."/>
            <person name="Thomas J."/>
            <person name="Vandecasteele C."/>
            <person name="Vares D."/>
            <person name="Vear F."/>
            <person name="Vautrin S."/>
            <person name="Crespi M."/>
            <person name="Mangin B."/>
            <person name="Burke J.M."/>
            <person name="Salse J."/>
            <person name="Munos S."/>
            <person name="Vincourt P."/>
            <person name="Rieseberg L.H."/>
            <person name="Langlade N.B."/>
        </authorList>
    </citation>
    <scope>NUCLEOTIDE SEQUENCE</scope>
    <source>
        <tissue evidence="2">Leaves</tissue>
    </source>
</reference>
<dbReference type="EMBL" id="MNCJ02000326">
    <property type="protein sequence ID" value="KAF5782398.1"/>
    <property type="molecule type" value="Genomic_DNA"/>
</dbReference>
<protein>
    <submittedName>
        <fullName evidence="2">Uncharacterized protein</fullName>
    </submittedName>
</protein>
<evidence type="ECO:0000313" key="2">
    <source>
        <dbReference type="EMBL" id="KAF5782398.1"/>
    </source>
</evidence>
<gene>
    <name evidence="2" type="ORF">HanXRQr2_Chr11g0495421</name>
</gene>
<evidence type="ECO:0000313" key="3">
    <source>
        <dbReference type="Proteomes" id="UP000215914"/>
    </source>
</evidence>
<organism evidence="2 3">
    <name type="scientific">Helianthus annuus</name>
    <name type="common">Common sunflower</name>
    <dbReference type="NCBI Taxonomy" id="4232"/>
    <lineage>
        <taxon>Eukaryota</taxon>
        <taxon>Viridiplantae</taxon>
        <taxon>Streptophyta</taxon>
        <taxon>Embryophyta</taxon>
        <taxon>Tracheophyta</taxon>
        <taxon>Spermatophyta</taxon>
        <taxon>Magnoliopsida</taxon>
        <taxon>eudicotyledons</taxon>
        <taxon>Gunneridae</taxon>
        <taxon>Pentapetalae</taxon>
        <taxon>asterids</taxon>
        <taxon>campanulids</taxon>
        <taxon>Asterales</taxon>
        <taxon>Asteraceae</taxon>
        <taxon>Asteroideae</taxon>
        <taxon>Heliantheae alliance</taxon>
        <taxon>Heliantheae</taxon>
        <taxon>Helianthus</taxon>
    </lineage>
</organism>
<keyword evidence="3" id="KW-1185">Reference proteome</keyword>
<reference evidence="2" key="2">
    <citation type="submission" date="2020-06" db="EMBL/GenBank/DDBJ databases">
        <title>Helianthus annuus Genome sequencing and assembly Release 2.</title>
        <authorList>
            <person name="Gouzy J."/>
            <person name="Langlade N."/>
            <person name="Munos S."/>
        </authorList>
    </citation>
    <scope>NUCLEOTIDE SEQUENCE</scope>
    <source>
        <tissue evidence="2">Leaves</tissue>
    </source>
</reference>
<name>A0A9K3HQ16_HELAN</name>
<sequence length="149" mass="16987">MGEDSRKYSMENDQDGTGSSCQDMVIEIQEIIDQDSCDSEYALNVFDEMPKIVSGEKIENLGDDDSRKNEADNNMFENEIGSSKQNLSIELEWGDHKIVKEEPDVTVGMSTPHLHQLENPLVLMFTKLEDQMDPLDDNFSTQFNWLDMG</sequence>
<dbReference type="Proteomes" id="UP000215914">
    <property type="component" value="Unassembled WGS sequence"/>
</dbReference>
<proteinExistence type="predicted"/>
<comment type="caution">
    <text evidence="2">The sequence shown here is derived from an EMBL/GenBank/DDBJ whole genome shotgun (WGS) entry which is preliminary data.</text>
</comment>
<evidence type="ECO:0000256" key="1">
    <source>
        <dbReference type="SAM" id="MobiDB-lite"/>
    </source>
</evidence>
<dbReference type="AlphaFoldDB" id="A0A9K3HQ16"/>
<feature type="compositionally biased region" description="Basic and acidic residues" evidence="1">
    <location>
        <begin position="1"/>
        <end position="10"/>
    </location>
</feature>